<sequence length="456" mass="46339">MIRLLLGELRADWRSWAGLVLVAAVAGLAIGIGGSFLETGLHVGGRRGDGISGVSSMILVFSGVSAIAVTSAVARLAVDLGRPGYARWQLCGVTPRQTAAVVLGQVVVLSLTGAALGLGATALLARFVLRLAFDGASGGYETTTAIVGPLTAILLGGGVLLVSLLGGLPAARRAARTPALEALRESEPQGTAMRWWRWALFAVLTAGMVAAVQAWMSSAAAATPEDRSTLISQTPLIAPLLTMVIVAGGPVLYAPLLRAWTALLPARASSAWFLARHQARYHLGRSTASITPLLTGTAMLGGLYTVTATWGAAARAAGEPFEGLKLGQVIVLLGGPLLLAGIGAAVVVFMSNRTQAREQALLSASGATTTVILRAAVLQALIHVCTAALLSGAVIAATGVLTTAMLRPFYPAVAPQYDVGSSGILVGAGALLTAAAVLIPVLSRLRASVATALSAM</sequence>
<feature type="transmembrane region" description="Helical" evidence="6">
    <location>
        <begin position="371"/>
        <end position="401"/>
    </location>
</feature>
<proteinExistence type="predicted"/>
<dbReference type="Proteomes" id="UP000033740">
    <property type="component" value="Unassembled WGS sequence"/>
</dbReference>
<feature type="transmembrane region" description="Helical" evidence="6">
    <location>
        <begin position="421"/>
        <end position="442"/>
    </location>
</feature>
<gene>
    <name evidence="8" type="ORF">RS86_00416</name>
</gene>
<dbReference type="PATRIC" id="fig|582680.6.peg.427"/>
<evidence type="ECO:0000256" key="5">
    <source>
        <dbReference type="ARBA" id="ARBA00023136"/>
    </source>
</evidence>
<feature type="transmembrane region" description="Helical" evidence="6">
    <location>
        <begin position="290"/>
        <end position="314"/>
    </location>
</feature>
<name>A0A0F0LWV6_9MICO</name>
<organism evidence="8 9">
    <name type="scientific">Microbacterium azadirachtae</name>
    <dbReference type="NCBI Taxonomy" id="582680"/>
    <lineage>
        <taxon>Bacteria</taxon>
        <taxon>Bacillati</taxon>
        <taxon>Actinomycetota</taxon>
        <taxon>Actinomycetes</taxon>
        <taxon>Micrococcales</taxon>
        <taxon>Microbacteriaceae</taxon>
        <taxon>Microbacterium</taxon>
    </lineage>
</organism>
<comment type="subcellular location">
    <subcellularLocation>
        <location evidence="1">Cell membrane</location>
        <topology evidence="1">Multi-pass membrane protein</topology>
    </subcellularLocation>
</comment>
<feature type="transmembrane region" description="Helical" evidence="6">
    <location>
        <begin position="236"/>
        <end position="257"/>
    </location>
</feature>
<keyword evidence="9" id="KW-1185">Reference proteome</keyword>
<evidence type="ECO:0000256" key="2">
    <source>
        <dbReference type="ARBA" id="ARBA00022475"/>
    </source>
</evidence>
<evidence type="ECO:0000256" key="4">
    <source>
        <dbReference type="ARBA" id="ARBA00022989"/>
    </source>
</evidence>
<keyword evidence="4 6" id="KW-1133">Transmembrane helix</keyword>
<evidence type="ECO:0000256" key="6">
    <source>
        <dbReference type="SAM" id="Phobius"/>
    </source>
</evidence>
<evidence type="ECO:0000256" key="1">
    <source>
        <dbReference type="ARBA" id="ARBA00004651"/>
    </source>
</evidence>
<feature type="transmembrane region" description="Helical" evidence="6">
    <location>
        <begin position="99"/>
        <end position="125"/>
    </location>
</feature>
<feature type="transmembrane region" description="Helical" evidence="6">
    <location>
        <begin position="326"/>
        <end position="350"/>
    </location>
</feature>
<feature type="transmembrane region" description="Helical" evidence="6">
    <location>
        <begin position="195"/>
        <end position="216"/>
    </location>
</feature>
<dbReference type="RefSeq" id="WP_045270555.1">
    <property type="nucleotide sequence ID" value="NZ_JYIX01000022.1"/>
</dbReference>
<dbReference type="AlphaFoldDB" id="A0A0F0LWV6"/>
<feature type="domain" description="ABC3 transporter permease C-terminal" evidence="7">
    <location>
        <begin position="58"/>
        <end position="178"/>
    </location>
</feature>
<dbReference type="STRING" id="582680.RS86_00416"/>
<dbReference type="GO" id="GO:0005886">
    <property type="term" value="C:plasma membrane"/>
    <property type="evidence" value="ECO:0007669"/>
    <property type="project" value="UniProtKB-SubCell"/>
</dbReference>
<evidence type="ECO:0000313" key="8">
    <source>
        <dbReference type="EMBL" id="KJL35876.1"/>
    </source>
</evidence>
<dbReference type="Pfam" id="PF02687">
    <property type="entry name" value="FtsX"/>
    <property type="match status" value="1"/>
</dbReference>
<accession>A0A0F0LWV6</accession>
<feature type="transmembrane region" description="Helical" evidence="6">
    <location>
        <begin position="16"/>
        <end position="37"/>
    </location>
</feature>
<keyword evidence="3 6" id="KW-0812">Transmembrane</keyword>
<evidence type="ECO:0000256" key="3">
    <source>
        <dbReference type="ARBA" id="ARBA00022692"/>
    </source>
</evidence>
<comment type="caution">
    <text evidence="8">The sequence shown here is derived from an EMBL/GenBank/DDBJ whole genome shotgun (WGS) entry which is preliminary data.</text>
</comment>
<feature type="transmembrane region" description="Helical" evidence="6">
    <location>
        <begin position="145"/>
        <end position="168"/>
    </location>
</feature>
<dbReference type="EMBL" id="JYIX01000022">
    <property type="protein sequence ID" value="KJL35876.1"/>
    <property type="molecule type" value="Genomic_DNA"/>
</dbReference>
<reference evidence="8 9" key="1">
    <citation type="submission" date="2015-02" db="EMBL/GenBank/DDBJ databases">
        <title>Draft genome sequences of ten Microbacterium spp. with emphasis on heavy metal contaminated environments.</title>
        <authorList>
            <person name="Corretto E."/>
        </authorList>
    </citation>
    <scope>NUCLEOTIDE SEQUENCE [LARGE SCALE GENOMIC DNA]</scope>
    <source>
        <strain evidence="8 9">ARN176</strain>
    </source>
</reference>
<protein>
    <submittedName>
        <fullName evidence="8">FtsX-like permease family protein</fullName>
    </submittedName>
</protein>
<evidence type="ECO:0000313" key="9">
    <source>
        <dbReference type="Proteomes" id="UP000033740"/>
    </source>
</evidence>
<evidence type="ECO:0000259" key="7">
    <source>
        <dbReference type="Pfam" id="PF02687"/>
    </source>
</evidence>
<keyword evidence="2" id="KW-1003">Cell membrane</keyword>
<keyword evidence="5 6" id="KW-0472">Membrane</keyword>
<feature type="transmembrane region" description="Helical" evidence="6">
    <location>
        <begin position="57"/>
        <end position="78"/>
    </location>
</feature>
<dbReference type="InterPro" id="IPR003838">
    <property type="entry name" value="ABC3_permease_C"/>
</dbReference>